<accession>A0A4Y3URW7</accession>
<evidence type="ECO:0000313" key="1">
    <source>
        <dbReference type="EMBL" id="TQM98278.1"/>
    </source>
</evidence>
<sequence>MSGAVSPLTDLRGEFPAARLNARRVASMVEAPNCVRRTILDSAGVDTSLLVKKLGFKSDRQSPLAISRGAQFEALLARDGRAQLVQLARRHLGLELTDVREKDLSPGATRDQVRVPADIRRAKMTRQELNRILRKDPNALNLLVKPLTTLTIGELEAQLEQDVLAFAEKGSLHVVAIRNFYLKRDDADPTLVGKAARESAVHVLSLQRMAEEMGFSADQVSTKVLLILPRDLLFIPAGIVLDVSNEVQHLADAIDRVGNIEELAESLDLPPLPALPVDLQTDPDDEVLQNGIRETLSALPMRFGDGCVSCALFRPCRDEADASRSTARMGSAVSALCGDDASVDELLDLAEGRREPQGPSESALSTILRRANAAVVRAQTAGAA</sequence>
<dbReference type="AlphaFoldDB" id="A0A4Y3URW7"/>
<dbReference type="RefSeq" id="WP_141381406.1">
    <property type="nucleotide sequence ID" value="NZ_BJNA01000070.1"/>
</dbReference>
<evidence type="ECO:0000313" key="2">
    <source>
        <dbReference type="Proteomes" id="UP000319804"/>
    </source>
</evidence>
<dbReference type="EMBL" id="VFPS01000003">
    <property type="protein sequence ID" value="TQM98278.1"/>
    <property type="molecule type" value="Genomic_DNA"/>
</dbReference>
<reference evidence="1 2" key="1">
    <citation type="submission" date="2019-06" db="EMBL/GenBank/DDBJ databases">
        <title>Sequencing the genomes of 1000 actinobacteria strains.</title>
        <authorList>
            <person name="Klenk H.-P."/>
        </authorList>
    </citation>
    <scope>NUCLEOTIDE SEQUENCE [LARGE SCALE GENOMIC DNA]</scope>
    <source>
        <strain evidence="1 2">DSM 20427</strain>
    </source>
</reference>
<keyword evidence="2" id="KW-1185">Reference proteome</keyword>
<name>A0A4Y3URW7_9MICO</name>
<protein>
    <submittedName>
        <fullName evidence="1">Uncharacterized protein</fullName>
    </submittedName>
</protein>
<comment type="caution">
    <text evidence="1">The sequence shown here is derived from an EMBL/GenBank/DDBJ whole genome shotgun (WGS) entry which is preliminary data.</text>
</comment>
<dbReference type="Proteomes" id="UP000319804">
    <property type="component" value="Unassembled WGS sequence"/>
</dbReference>
<gene>
    <name evidence="1" type="ORF">FHX68_2324</name>
</gene>
<proteinExistence type="predicted"/>
<dbReference type="OrthoDB" id="3366489at2"/>
<organism evidence="1 2">
    <name type="scientific">Microbacterium lacticum</name>
    <dbReference type="NCBI Taxonomy" id="33885"/>
    <lineage>
        <taxon>Bacteria</taxon>
        <taxon>Bacillati</taxon>
        <taxon>Actinomycetota</taxon>
        <taxon>Actinomycetes</taxon>
        <taxon>Micrococcales</taxon>
        <taxon>Microbacteriaceae</taxon>
        <taxon>Microbacterium</taxon>
    </lineage>
</organism>